<feature type="transmembrane region" description="Helical" evidence="5">
    <location>
        <begin position="428"/>
        <end position="447"/>
    </location>
</feature>
<accession>B4CW17</accession>
<dbReference type="PANTHER" id="PTHR37422">
    <property type="entry name" value="TEICHURONIC ACID BIOSYNTHESIS PROTEIN TUAE"/>
    <property type="match status" value="1"/>
</dbReference>
<dbReference type="Proteomes" id="UP000005824">
    <property type="component" value="Unassembled WGS sequence"/>
</dbReference>
<feature type="transmembrane region" description="Helical" evidence="5">
    <location>
        <begin position="459"/>
        <end position="477"/>
    </location>
</feature>
<dbReference type="InterPro" id="IPR007016">
    <property type="entry name" value="O-antigen_ligase-rel_domated"/>
</dbReference>
<dbReference type="RefSeq" id="WP_006978181.1">
    <property type="nucleotide sequence ID" value="NZ_ABVL01000002.1"/>
</dbReference>
<feature type="transmembrane region" description="Helical" evidence="5">
    <location>
        <begin position="366"/>
        <end position="390"/>
    </location>
</feature>
<evidence type="ECO:0000256" key="2">
    <source>
        <dbReference type="ARBA" id="ARBA00022692"/>
    </source>
</evidence>
<protein>
    <submittedName>
        <fullName evidence="7">O-antigen polymerase</fullName>
    </submittedName>
</protein>
<keyword evidence="3 5" id="KW-1133">Transmembrane helix</keyword>
<dbReference type="PANTHER" id="PTHR37422:SF13">
    <property type="entry name" value="LIPOPOLYSACCHARIDE BIOSYNTHESIS PROTEIN PA4999-RELATED"/>
    <property type="match status" value="1"/>
</dbReference>
<feature type="transmembrane region" description="Helical" evidence="5">
    <location>
        <begin position="230"/>
        <end position="248"/>
    </location>
</feature>
<dbReference type="InParanoid" id="B4CW17"/>
<feature type="domain" description="O-antigen ligase-related" evidence="6">
    <location>
        <begin position="239"/>
        <end position="377"/>
    </location>
</feature>
<feature type="transmembrane region" description="Helical" evidence="5">
    <location>
        <begin position="123"/>
        <end position="142"/>
    </location>
</feature>
<keyword evidence="2 5" id="KW-0812">Transmembrane</keyword>
<feature type="transmembrane region" description="Helical" evidence="5">
    <location>
        <begin position="254"/>
        <end position="272"/>
    </location>
</feature>
<comment type="subcellular location">
    <subcellularLocation>
        <location evidence="1">Membrane</location>
        <topology evidence="1">Multi-pass membrane protein</topology>
    </subcellularLocation>
</comment>
<evidence type="ECO:0000256" key="1">
    <source>
        <dbReference type="ARBA" id="ARBA00004141"/>
    </source>
</evidence>
<evidence type="ECO:0000313" key="7">
    <source>
        <dbReference type="EMBL" id="EDY21609.1"/>
    </source>
</evidence>
<name>B4CW17_9BACT</name>
<dbReference type="eggNOG" id="COG3307">
    <property type="taxonomic scope" value="Bacteria"/>
</dbReference>
<dbReference type="AlphaFoldDB" id="B4CW17"/>
<evidence type="ECO:0000256" key="3">
    <source>
        <dbReference type="ARBA" id="ARBA00022989"/>
    </source>
</evidence>
<dbReference type="Pfam" id="PF04932">
    <property type="entry name" value="Wzy_C"/>
    <property type="match status" value="1"/>
</dbReference>
<sequence length="853" mass="93134">MSSRRSEKRAQPERRKESVPFTKEMAALGIFAVIVLAGPLLFGAVDRLPQIGLLALLGVGILLQPPAIIPLSRWGNRLALAFVALLLFKEFAPANWFGDTVWRTTLTRDYSLPLLFTHHPEPARALDALLAGAVGVVWFLWVRRLAGERSHRAFLAWTLFAAAAVVAIVSFATTHPGSSAIYDGTPLARWTPGWSGFGPFPNRNHSADYFAMAAVLGCGCVTWSASRKNWLTFCGGLALLALVVIALLTTASRGGLIALGAGLAIYLLLCLCKVRTRRAIGAALGAGLFFAAILFVFGNQVVARFHSHEAGEVSNLTRIGVWHDAIGMWHDAPLLGHGLDSFAGIFPFYQKIQLENQIVIHPESSWLQWLTELGLIPVLIAAAAVVLFLGRHIGEIFDRQRSFFLHAGGFAAFGVLLIHAIFDVPAHRWGTAGFALAALALACPMRAESRRTQEPRKAALVPLAVGAFWLLPIYWNVPAWSPLCLNRLIELNAHAPSLMPLAVLQNTLHYFPLNADLHQAVGLRELRMAGPENALPKSVLPAVIESKKPAVAQPLAIHAISATKAGDAAPAGAARTVSVPKTSPSPMAVPITTSWQRHFGVASRLQPSNWEMPIAQARACERVVPGLAFGYWEQAIDRGGIHRDEILGMAVQETAKSPMAQSAWGSYVEAHPQLLLAYAQVVPETFGAYYYGRWWKLRADADDLTADELKSFYALVARWGNRDDFDAWAKRHAAIGARDYQQWAGLYHVWGDDDHAWQLLSIKQSEPAFPPGEPTTPRAVLENTWRTRPENVVNAQQLAQVLLQAGEKSASDDIIVTVASSENPPPWFVNKAAWILARNGRAGDAVDLLLRPH</sequence>
<feature type="transmembrane region" description="Helical" evidence="5">
    <location>
        <begin position="206"/>
        <end position="223"/>
    </location>
</feature>
<evidence type="ECO:0000256" key="4">
    <source>
        <dbReference type="ARBA" id="ARBA00023136"/>
    </source>
</evidence>
<proteinExistence type="predicted"/>
<dbReference type="EMBL" id="ABVL01000002">
    <property type="protein sequence ID" value="EDY21609.1"/>
    <property type="molecule type" value="Genomic_DNA"/>
</dbReference>
<feature type="transmembrane region" description="Helical" evidence="5">
    <location>
        <begin position="21"/>
        <end position="45"/>
    </location>
</feature>
<dbReference type="STRING" id="497964.CfE428DRAFT_0854"/>
<feature type="transmembrane region" description="Helical" evidence="5">
    <location>
        <begin position="279"/>
        <end position="298"/>
    </location>
</feature>
<feature type="transmembrane region" description="Helical" evidence="5">
    <location>
        <begin position="51"/>
        <end position="71"/>
    </location>
</feature>
<feature type="transmembrane region" description="Helical" evidence="5">
    <location>
        <begin position="78"/>
        <end position="98"/>
    </location>
</feature>
<dbReference type="InterPro" id="IPR051533">
    <property type="entry name" value="WaaL-like"/>
</dbReference>
<keyword evidence="4 5" id="KW-0472">Membrane</keyword>
<feature type="transmembrane region" description="Helical" evidence="5">
    <location>
        <begin position="154"/>
        <end position="173"/>
    </location>
</feature>
<feature type="transmembrane region" description="Helical" evidence="5">
    <location>
        <begin position="402"/>
        <end position="422"/>
    </location>
</feature>
<keyword evidence="8" id="KW-1185">Reference proteome</keyword>
<evidence type="ECO:0000256" key="5">
    <source>
        <dbReference type="SAM" id="Phobius"/>
    </source>
</evidence>
<organism evidence="7 8">
    <name type="scientific">Chthoniobacter flavus Ellin428</name>
    <dbReference type="NCBI Taxonomy" id="497964"/>
    <lineage>
        <taxon>Bacteria</taxon>
        <taxon>Pseudomonadati</taxon>
        <taxon>Verrucomicrobiota</taxon>
        <taxon>Spartobacteria</taxon>
        <taxon>Chthoniobacterales</taxon>
        <taxon>Chthoniobacteraceae</taxon>
        <taxon>Chthoniobacter</taxon>
    </lineage>
</organism>
<reference evidence="7 8" key="1">
    <citation type="journal article" date="2011" name="J. Bacteriol.">
        <title>Genome sequence of Chthoniobacter flavus Ellin428, an aerobic heterotrophic soil bacterium.</title>
        <authorList>
            <person name="Kant R."/>
            <person name="van Passel M.W."/>
            <person name="Palva A."/>
            <person name="Lucas S."/>
            <person name="Lapidus A."/>
            <person name="Glavina Del Rio T."/>
            <person name="Dalin E."/>
            <person name="Tice H."/>
            <person name="Bruce D."/>
            <person name="Goodwin L."/>
            <person name="Pitluck S."/>
            <person name="Larimer F.W."/>
            <person name="Land M.L."/>
            <person name="Hauser L."/>
            <person name="Sangwan P."/>
            <person name="de Vos W.M."/>
            <person name="Janssen P.H."/>
            <person name="Smidt H."/>
        </authorList>
    </citation>
    <scope>NUCLEOTIDE SEQUENCE [LARGE SCALE GENOMIC DNA]</scope>
    <source>
        <strain evidence="7 8">Ellin428</strain>
    </source>
</reference>
<evidence type="ECO:0000313" key="8">
    <source>
        <dbReference type="Proteomes" id="UP000005824"/>
    </source>
</evidence>
<gene>
    <name evidence="7" type="ORF">CfE428DRAFT_0854</name>
</gene>
<comment type="caution">
    <text evidence="7">The sequence shown here is derived from an EMBL/GenBank/DDBJ whole genome shotgun (WGS) entry which is preliminary data.</text>
</comment>
<evidence type="ECO:0000259" key="6">
    <source>
        <dbReference type="Pfam" id="PF04932"/>
    </source>
</evidence>
<dbReference type="GO" id="GO:0016020">
    <property type="term" value="C:membrane"/>
    <property type="evidence" value="ECO:0007669"/>
    <property type="project" value="UniProtKB-SubCell"/>
</dbReference>